<proteinExistence type="inferred from homology"/>
<protein>
    <recommendedName>
        <fullName evidence="2 3">Single-stranded DNA-binding protein</fullName>
        <shortName evidence="2">SSB</shortName>
    </recommendedName>
</protein>
<dbReference type="Gene3D" id="2.40.50.140">
    <property type="entry name" value="Nucleic acid-binding proteins"/>
    <property type="match status" value="1"/>
</dbReference>
<dbReference type="InterPro" id="IPR000424">
    <property type="entry name" value="Primosome_PriB/ssb"/>
</dbReference>
<dbReference type="EMBL" id="CP093326">
    <property type="protein sequence ID" value="UNK47460.1"/>
    <property type="molecule type" value="Genomic_DNA"/>
</dbReference>
<dbReference type="HAMAP" id="MF_00984">
    <property type="entry name" value="SSB"/>
    <property type="match status" value="1"/>
</dbReference>
<dbReference type="RefSeq" id="WP_241915199.1">
    <property type="nucleotide sequence ID" value="NZ_CP093326.1"/>
</dbReference>
<dbReference type="InterPro" id="IPR011344">
    <property type="entry name" value="ssDNA-bd"/>
</dbReference>
<evidence type="ECO:0000256" key="4">
    <source>
        <dbReference type="SAM" id="MobiDB-lite"/>
    </source>
</evidence>
<evidence type="ECO:0000256" key="3">
    <source>
        <dbReference type="RuleBase" id="RU000524"/>
    </source>
</evidence>
<comment type="subunit">
    <text evidence="2">Homotetramer.</text>
</comment>
<dbReference type="Pfam" id="PF00436">
    <property type="entry name" value="SSB"/>
    <property type="match status" value="1"/>
</dbReference>
<accession>A0ABY3WAV2</accession>
<gene>
    <name evidence="5" type="ORF">MNQ99_09100</name>
</gene>
<evidence type="ECO:0000256" key="2">
    <source>
        <dbReference type="HAMAP-Rule" id="MF_00984"/>
    </source>
</evidence>
<keyword evidence="6" id="KW-1185">Reference proteome</keyword>
<dbReference type="GO" id="GO:0003677">
    <property type="term" value="F:DNA binding"/>
    <property type="evidence" value="ECO:0007669"/>
    <property type="project" value="UniProtKB-KW"/>
</dbReference>
<evidence type="ECO:0000256" key="1">
    <source>
        <dbReference type="ARBA" id="ARBA00023125"/>
    </source>
</evidence>
<dbReference type="SUPFAM" id="SSF50249">
    <property type="entry name" value="Nucleic acid-binding proteins"/>
    <property type="match status" value="1"/>
</dbReference>
<evidence type="ECO:0000313" key="5">
    <source>
        <dbReference type="EMBL" id="UNK47460.1"/>
    </source>
</evidence>
<dbReference type="InterPro" id="IPR012340">
    <property type="entry name" value="NA-bd_OB-fold"/>
</dbReference>
<reference evidence="5 6" key="1">
    <citation type="submission" date="2022-03" db="EMBL/GenBank/DDBJ databases">
        <title>Isotopic signatures of nitrous oxide derived from detoxification processes.</title>
        <authorList>
            <person name="Behrendt U."/>
            <person name="Buchen C."/>
            <person name="Well R."/>
            <person name="Ulrich A."/>
            <person name="Rohe L."/>
            <person name="Kolb S."/>
            <person name="Schloter M."/>
            <person name="Horn M.A."/>
            <person name="Augustin J."/>
        </authorList>
    </citation>
    <scope>NUCLEOTIDE SEQUENCE [LARGE SCALE GENOMIC DNA]</scope>
    <source>
        <strain evidence="5 6">S4-C24</strain>
    </source>
</reference>
<sequence>MSDYITVRGVLGTEVQRKRTKKGDAVAEFRLASSGDWLNRDTGEWVKGVTNWYTVQAFRGLAENLWRSLSKGDPVVVTGKLKLRQWELQDGRRGTSPEIDADSIGHDLRRGTAEFIKNWTAAPMGAAPPDGQDGQQSSADYRSMALVDPQSADASPGSGGGDTLETGQPAMVPPDDEPTGDARESGADLPIAS</sequence>
<dbReference type="NCBIfam" id="TIGR00621">
    <property type="entry name" value="ssb"/>
    <property type="match status" value="1"/>
</dbReference>
<keyword evidence="1 2" id="KW-0238">DNA-binding</keyword>
<organism evidence="5 6">
    <name type="scientific">Arthrobacter sulfonylureivorans</name>
    <dbReference type="NCBI Taxonomy" id="2486855"/>
    <lineage>
        <taxon>Bacteria</taxon>
        <taxon>Bacillati</taxon>
        <taxon>Actinomycetota</taxon>
        <taxon>Actinomycetes</taxon>
        <taxon>Micrococcales</taxon>
        <taxon>Micrococcaceae</taxon>
        <taxon>Arthrobacter</taxon>
    </lineage>
</organism>
<dbReference type="Proteomes" id="UP000829069">
    <property type="component" value="Chromosome"/>
</dbReference>
<comment type="caution">
    <text evidence="2">Lacks conserved residue(s) required for the propagation of feature annotation.</text>
</comment>
<evidence type="ECO:0000313" key="6">
    <source>
        <dbReference type="Proteomes" id="UP000829069"/>
    </source>
</evidence>
<dbReference type="PANTHER" id="PTHR10302:SF0">
    <property type="entry name" value="SINGLE-STRANDED DNA-BINDING PROTEIN, MITOCHONDRIAL"/>
    <property type="match status" value="1"/>
</dbReference>
<name>A0ABY3WAV2_9MICC</name>
<dbReference type="CDD" id="cd04496">
    <property type="entry name" value="SSB_OBF"/>
    <property type="match status" value="1"/>
</dbReference>
<dbReference type="PROSITE" id="PS50935">
    <property type="entry name" value="SSB"/>
    <property type="match status" value="1"/>
</dbReference>
<dbReference type="PANTHER" id="PTHR10302">
    <property type="entry name" value="SINGLE-STRANDED DNA-BINDING PROTEIN"/>
    <property type="match status" value="1"/>
</dbReference>
<feature type="region of interest" description="Disordered" evidence="4">
    <location>
        <begin position="122"/>
        <end position="193"/>
    </location>
</feature>